<accession>A0A4R1M0Y3</accession>
<dbReference type="AlphaFoldDB" id="A0A4R1M0Y3"/>
<evidence type="ECO:0000313" key="2">
    <source>
        <dbReference type="EMBL" id="TCK85578.1"/>
    </source>
</evidence>
<protein>
    <recommendedName>
        <fullName evidence="4">DoxX-like protein</fullName>
    </recommendedName>
</protein>
<feature type="transmembrane region" description="Helical" evidence="1">
    <location>
        <begin position="171"/>
        <end position="197"/>
    </location>
</feature>
<feature type="transmembrane region" description="Helical" evidence="1">
    <location>
        <begin position="204"/>
        <end position="222"/>
    </location>
</feature>
<dbReference type="OrthoDB" id="102112at2"/>
<feature type="transmembrane region" description="Helical" evidence="1">
    <location>
        <begin position="228"/>
        <end position="247"/>
    </location>
</feature>
<keyword evidence="1" id="KW-0472">Membrane</keyword>
<keyword evidence="1" id="KW-0812">Transmembrane</keyword>
<evidence type="ECO:0008006" key="4">
    <source>
        <dbReference type="Google" id="ProtNLM"/>
    </source>
</evidence>
<sequence length="471" mass="54490">MTAESIIKNSSEETGELKDDILNWKKYQLILFRIAFIFFVLMCIPLSGRYYTTLFSLDWFNLGYRNITNIGRFSPNILNIDTESGRWGWASYADWALLLGVAIVGAGIWSLIERKRTNYNLLYYWLRVLVRYRVAVGMIEFGFVKVFLIQMPLPPIGTLHTNLGDITAQKLFWLSVGIIPWYEVFLGFIEVIAGFLLFFRKTTFIGALLTVAASANIVYVNFAYDGGVHVYSTYFVLLGAFLLIQYLPDFWKLLIKEQDVSPVRYYPSFDSLAKRIPRFIFKYGIIFLFVVVLSYLHIQNRLHNPFIKEPITPGLSNTTGYYEVIEFSYNNQSITYSPLDTLRWQDAVFEEYSTINFKVNKPIDLDLENGTPQPKDVNRNWELTGIAGGRQYYYYEADTVNKVLKLFNKHKTQKRGAGSSRNKEPEVAYTFHYEMPSESIITLNGVNNNNDSLSIILQKRKPDYALIPLKD</sequence>
<keyword evidence="3" id="KW-1185">Reference proteome</keyword>
<proteinExistence type="predicted"/>
<feature type="transmembrane region" description="Helical" evidence="1">
    <location>
        <begin position="30"/>
        <end position="51"/>
    </location>
</feature>
<feature type="transmembrane region" description="Helical" evidence="1">
    <location>
        <begin position="132"/>
        <end position="151"/>
    </location>
</feature>
<gene>
    <name evidence="2" type="ORF">C8N28_0889</name>
</gene>
<dbReference type="RefSeq" id="WP_132221889.1">
    <property type="nucleotide sequence ID" value="NZ_SMGO01000001.1"/>
</dbReference>
<keyword evidence="1" id="KW-1133">Transmembrane helix</keyword>
<evidence type="ECO:0000256" key="1">
    <source>
        <dbReference type="SAM" id="Phobius"/>
    </source>
</evidence>
<comment type="caution">
    <text evidence="2">The sequence shown here is derived from an EMBL/GenBank/DDBJ whole genome shotgun (WGS) entry which is preliminary data.</text>
</comment>
<organism evidence="2 3">
    <name type="scientific">Albibacterium bauzanense</name>
    <dbReference type="NCBI Taxonomy" id="653929"/>
    <lineage>
        <taxon>Bacteria</taxon>
        <taxon>Pseudomonadati</taxon>
        <taxon>Bacteroidota</taxon>
        <taxon>Sphingobacteriia</taxon>
        <taxon>Sphingobacteriales</taxon>
        <taxon>Sphingobacteriaceae</taxon>
        <taxon>Albibacterium</taxon>
    </lineage>
</organism>
<dbReference type="EMBL" id="SMGO01000001">
    <property type="protein sequence ID" value="TCK85578.1"/>
    <property type="molecule type" value="Genomic_DNA"/>
</dbReference>
<evidence type="ECO:0000313" key="3">
    <source>
        <dbReference type="Proteomes" id="UP000294616"/>
    </source>
</evidence>
<dbReference type="Proteomes" id="UP000294616">
    <property type="component" value="Unassembled WGS sequence"/>
</dbReference>
<feature type="transmembrane region" description="Helical" evidence="1">
    <location>
        <begin position="279"/>
        <end position="298"/>
    </location>
</feature>
<feature type="transmembrane region" description="Helical" evidence="1">
    <location>
        <begin position="92"/>
        <end position="112"/>
    </location>
</feature>
<name>A0A4R1M0Y3_9SPHI</name>
<reference evidence="2 3" key="1">
    <citation type="submission" date="2019-03" db="EMBL/GenBank/DDBJ databases">
        <title>Genomic Encyclopedia of Archaeal and Bacterial Type Strains, Phase II (KMG-II): from individual species to whole genera.</title>
        <authorList>
            <person name="Goeker M."/>
        </authorList>
    </citation>
    <scope>NUCLEOTIDE SEQUENCE [LARGE SCALE GENOMIC DNA]</scope>
    <source>
        <strain evidence="2 3">DSM 22554</strain>
    </source>
</reference>